<gene>
    <name evidence="8" type="ORF">BS47DRAFT_1371577</name>
</gene>
<dbReference type="GO" id="GO:0004674">
    <property type="term" value="F:protein serine/threonine kinase activity"/>
    <property type="evidence" value="ECO:0007669"/>
    <property type="project" value="UniProtKB-KW"/>
</dbReference>
<dbReference type="Gene3D" id="1.10.510.10">
    <property type="entry name" value="Transferase(Phosphotransferase) domain 1"/>
    <property type="match status" value="1"/>
</dbReference>
<evidence type="ECO:0000256" key="5">
    <source>
        <dbReference type="ARBA" id="ARBA00022777"/>
    </source>
</evidence>
<dbReference type="CDD" id="cd14019">
    <property type="entry name" value="STKc_Cdc7"/>
    <property type="match status" value="1"/>
</dbReference>
<dbReference type="InterPro" id="IPR011009">
    <property type="entry name" value="Kinase-like_dom_sf"/>
</dbReference>
<evidence type="ECO:0000313" key="9">
    <source>
        <dbReference type="Proteomes" id="UP000886523"/>
    </source>
</evidence>
<dbReference type="InterPro" id="IPR000719">
    <property type="entry name" value="Prot_kinase_dom"/>
</dbReference>
<evidence type="ECO:0000256" key="1">
    <source>
        <dbReference type="ARBA" id="ARBA00012513"/>
    </source>
</evidence>
<dbReference type="InterPro" id="IPR008271">
    <property type="entry name" value="Ser/Thr_kinase_AS"/>
</dbReference>
<keyword evidence="9" id="KW-1185">Reference proteome</keyword>
<sequence length="517" mass="58150">MEAYPEDDGAKCQPNADDEGCEDEKTILLRHPADRAQIEAEMEDLLNAVPRIKDEYTLLDRLGEGTFSSVYKAIDLNHTHYYNCPWLQSFRSPFPAPRPAKYYVALKRIYVTSSPSRIANEISILEDCRGCRHVSQIITAFRCKDQVVAVMPYCKHVDFREFYQILTIPGIQAYCQCLFRALRDIHGRGIVHRDVKPANFLFNPADRIGTLCDFGLAQRIESDITSTCLHTSPNHLGPHGRHKTVKENQKIRIKEKMLDARRKSASTSDRVGVPAEETRPSIKTNRAGTRGFRAPEVLLKCPDQSAALDIWSAGTILLTILACKFPVFTASDDVEALMELAAVFGRRTMERCARLHNRTFATNVPSVDHPEITWAELVNRINPTSATQELPTVRSSTHNLLVKSAVDLMSKCLHWDPTQRITARDALYHPFLAMDKEDRITEDDRDYPHPFGCGVCGDLHFRDELTDEPCILVPVEKQTIPKTLQSGEGIAIGVEPCAFHQLGSMGTRVPVGGRIEE</sequence>
<dbReference type="SUPFAM" id="SSF56112">
    <property type="entry name" value="Protein kinase-like (PK-like)"/>
    <property type="match status" value="1"/>
</dbReference>
<dbReference type="GO" id="GO:0005524">
    <property type="term" value="F:ATP binding"/>
    <property type="evidence" value="ECO:0007669"/>
    <property type="project" value="UniProtKB-KW"/>
</dbReference>
<dbReference type="Pfam" id="PF00069">
    <property type="entry name" value="Pkinase"/>
    <property type="match status" value="2"/>
</dbReference>
<dbReference type="AlphaFoldDB" id="A0A9P6DVT8"/>
<feature type="domain" description="Protein kinase" evidence="7">
    <location>
        <begin position="56"/>
        <end position="432"/>
    </location>
</feature>
<reference evidence="8" key="1">
    <citation type="journal article" date="2020" name="Nat. Commun.">
        <title>Large-scale genome sequencing of mycorrhizal fungi provides insights into the early evolution of symbiotic traits.</title>
        <authorList>
            <person name="Miyauchi S."/>
            <person name="Kiss E."/>
            <person name="Kuo A."/>
            <person name="Drula E."/>
            <person name="Kohler A."/>
            <person name="Sanchez-Garcia M."/>
            <person name="Morin E."/>
            <person name="Andreopoulos B."/>
            <person name="Barry K.W."/>
            <person name="Bonito G."/>
            <person name="Buee M."/>
            <person name="Carver A."/>
            <person name="Chen C."/>
            <person name="Cichocki N."/>
            <person name="Clum A."/>
            <person name="Culley D."/>
            <person name="Crous P.W."/>
            <person name="Fauchery L."/>
            <person name="Girlanda M."/>
            <person name="Hayes R.D."/>
            <person name="Keri Z."/>
            <person name="LaButti K."/>
            <person name="Lipzen A."/>
            <person name="Lombard V."/>
            <person name="Magnuson J."/>
            <person name="Maillard F."/>
            <person name="Murat C."/>
            <person name="Nolan M."/>
            <person name="Ohm R.A."/>
            <person name="Pangilinan J."/>
            <person name="Pereira M.F."/>
            <person name="Perotto S."/>
            <person name="Peter M."/>
            <person name="Pfister S."/>
            <person name="Riley R."/>
            <person name="Sitrit Y."/>
            <person name="Stielow J.B."/>
            <person name="Szollosi G."/>
            <person name="Zifcakova L."/>
            <person name="Stursova M."/>
            <person name="Spatafora J.W."/>
            <person name="Tedersoo L."/>
            <person name="Vaario L.M."/>
            <person name="Yamada A."/>
            <person name="Yan M."/>
            <person name="Wang P."/>
            <person name="Xu J."/>
            <person name="Bruns T."/>
            <person name="Baldrian P."/>
            <person name="Vilgalys R."/>
            <person name="Dunand C."/>
            <person name="Henrissat B."/>
            <person name="Grigoriev I.V."/>
            <person name="Hibbett D."/>
            <person name="Nagy L.G."/>
            <person name="Martin F.M."/>
        </authorList>
    </citation>
    <scope>NUCLEOTIDE SEQUENCE</scope>
    <source>
        <strain evidence="8">UP504</strain>
    </source>
</reference>
<dbReference type="EMBL" id="MU128936">
    <property type="protein sequence ID" value="KAF9516771.1"/>
    <property type="molecule type" value="Genomic_DNA"/>
</dbReference>
<evidence type="ECO:0000256" key="6">
    <source>
        <dbReference type="ARBA" id="ARBA00022840"/>
    </source>
</evidence>
<dbReference type="EC" id="2.7.11.1" evidence="1"/>
<keyword evidence="3" id="KW-0808">Transferase</keyword>
<keyword evidence="4" id="KW-0547">Nucleotide-binding</keyword>
<keyword evidence="6" id="KW-0067">ATP-binding</keyword>
<organism evidence="8 9">
    <name type="scientific">Hydnum rufescens UP504</name>
    <dbReference type="NCBI Taxonomy" id="1448309"/>
    <lineage>
        <taxon>Eukaryota</taxon>
        <taxon>Fungi</taxon>
        <taxon>Dikarya</taxon>
        <taxon>Basidiomycota</taxon>
        <taxon>Agaricomycotina</taxon>
        <taxon>Agaricomycetes</taxon>
        <taxon>Cantharellales</taxon>
        <taxon>Hydnaceae</taxon>
        <taxon>Hydnum</taxon>
    </lineage>
</organism>
<dbReference type="GO" id="GO:0005634">
    <property type="term" value="C:nucleus"/>
    <property type="evidence" value="ECO:0007669"/>
    <property type="project" value="TreeGrafter"/>
</dbReference>
<name>A0A9P6DVT8_9AGAM</name>
<evidence type="ECO:0000256" key="2">
    <source>
        <dbReference type="ARBA" id="ARBA00022527"/>
    </source>
</evidence>
<dbReference type="Proteomes" id="UP000886523">
    <property type="component" value="Unassembled WGS sequence"/>
</dbReference>
<accession>A0A9P6DVT8</accession>
<dbReference type="PANTHER" id="PTHR44167:SF23">
    <property type="entry name" value="CDC7 KINASE, ISOFORM A-RELATED"/>
    <property type="match status" value="1"/>
</dbReference>
<evidence type="ECO:0000313" key="8">
    <source>
        <dbReference type="EMBL" id="KAF9516771.1"/>
    </source>
</evidence>
<dbReference type="PROSITE" id="PS50011">
    <property type="entry name" value="PROTEIN_KINASE_DOM"/>
    <property type="match status" value="1"/>
</dbReference>
<keyword evidence="5" id="KW-0418">Kinase</keyword>
<dbReference type="GO" id="GO:0044773">
    <property type="term" value="P:mitotic DNA damage checkpoint signaling"/>
    <property type="evidence" value="ECO:0007669"/>
    <property type="project" value="TreeGrafter"/>
</dbReference>
<comment type="caution">
    <text evidence="8">The sequence shown here is derived from an EMBL/GenBank/DDBJ whole genome shotgun (WGS) entry which is preliminary data.</text>
</comment>
<evidence type="ECO:0000256" key="3">
    <source>
        <dbReference type="ARBA" id="ARBA00022679"/>
    </source>
</evidence>
<dbReference type="PROSITE" id="PS00108">
    <property type="entry name" value="PROTEIN_KINASE_ST"/>
    <property type="match status" value="1"/>
</dbReference>
<dbReference type="PANTHER" id="PTHR44167">
    <property type="entry name" value="OVARIAN-SPECIFIC SERINE/THREONINE-PROTEIN KINASE LOK-RELATED"/>
    <property type="match status" value="1"/>
</dbReference>
<dbReference type="Gene3D" id="3.30.200.20">
    <property type="entry name" value="Phosphorylase Kinase, domain 1"/>
    <property type="match status" value="1"/>
</dbReference>
<protein>
    <recommendedName>
        <fullName evidence="1">non-specific serine/threonine protein kinase</fullName>
        <ecNumber evidence="1">2.7.11.1</ecNumber>
    </recommendedName>
</protein>
<dbReference type="OrthoDB" id="10020333at2759"/>
<dbReference type="SMART" id="SM00220">
    <property type="entry name" value="S_TKc"/>
    <property type="match status" value="1"/>
</dbReference>
<keyword evidence="2" id="KW-0723">Serine/threonine-protein kinase</keyword>
<evidence type="ECO:0000259" key="7">
    <source>
        <dbReference type="PROSITE" id="PS50011"/>
    </source>
</evidence>
<evidence type="ECO:0000256" key="4">
    <source>
        <dbReference type="ARBA" id="ARBA00022741"/>
    </source>
</evidence>
<proteinExistence type="predicted"/>